<protein>
    <submittedName>
        <fullName evidence="2">Uncharacterized protein</fullName>
    </submittedName>
</protein>
<dbReference type="RefSeq" id="WP_053408529.1">
    <property type="nucleotide sequence ID" value="NZ_DAIPHI010000001.1"/>
</dbReference>
<gene>
    <name evidence="2" type="ORF">AKJ31_07735</name>
</gene>
<keyword evidence="1" id="KW-0732">Signal</keyword>
<evidence type="ECO:0000313" key="2">
    <source>
        <dbReference type="EMBL" id="KOO08366.1"/>
    </source>
</evidence>
<dbReference type="InterPro" id="IPR011990">
    <property type="entry name" value="TPR-like_helical_dom_sf"/>
</dbReference>
<dbReference type="Gene3D" id="1.25.40.10">
    <property type="entry name" value="Tetratricopeptide repeat domain"/>
    <property type="match status" value="3"/>
</dbReference>
<proteinExistence type="predicted"/>
<dbReference type="AlphaFoldDB" id="A0A0M0I208"/>
<dbReference type="PATRIC" id="fig|171383.3.peg.1591"/>
<evidence type="ECO:0000313" key="3">
    <source>
        <dbReference type="Proteomes" id="UP000037530"/>
    </source>
</evidence>
<accession>A0A0M0I208</accession>
<name>A0A0M0I208_9VIBR</name>
<organism evidence="2 3">
    <name type="scientific">Vibrio hepatarius</name>
    <dbReference type="NCBI Taxonomy" id="171383"/>
    <lineage>
        <taxon>Bacteria</taxon>
        <taxon>Pseudomonadati</taxon>
        <taxon>Pseudomonadota</taxon>
        <taxon>Gammaproteobacteria</taxon>
        <taxon>Vibrionales</taxon>
        <taxon>Vibrionaceae</taxon>
        <taxon>Vibrio</taxon>
        <taxon>Vibrio oreintalis group</taxon>
    </lineage>
</organism>
<dbReference type="STRING" id="171383.AKJ31_07735"/>
<keyword evidence="3" id="KW-1185">Reference proteome</keyword>
<dbReference type="OrthoDB" id="5592888at2"/>
<dbReference type="Pfam" id="PF13432">
    <property type="entry name" value="TPR_16"/>
    <property type="match status" value="1"/>
</dbReference>
<feature type="chain" id="PRO_5005600495" evidence="1">
    <location>
        <begin position="20"/>
        <end position="395"/>
    </location>
</feature>
<sequence length="395" mass="44835">MNKYSVALIAILLSGSANAADLSRYTASKLQQAQKYESSGDLHSAIQVLQSVENQREYDAAFVQQSLGVYYWKAGDLAQSIHHLTLAVDYDVLSEQQQQSTRQMLANLLFNQQQYQKALEQYYVLVRAKATKSSQAQLWLNIAKAHYQLKEWNNVITASNATLAAGYAKQIDPLSMKLAALVEQKEWQQAGSVLKRLLILEPNNAIWWRQLVDIELRAGNTKQALDALALADKQIALTAQERRLLASLYAHNGAPERAAITLEHIDQARSELELIVEQAKYWQTAKELETAEHLWLKAARLDGQYYWQYVLVLTYQDKWQQALQTIDKVQNPTTETALLKVQILYALERVDLALSMAKSALENTSDTQIENWVAFLEKVKLAREPSLMNKQKEGI</sequence>
<dbReference type="SUPFAM" id="SSF48452">
    <property type="entry name" value="TPR-like"/>
    <property type="match status" value="3"/>
</dbReference>
<dbReference type="EMBL" id="LHPI01000004">
    <property type="protein sequence ID" value="KOO08366.1"/>
    <property type="molecule type" value="Genomic_DNA"/>
</dbReference>
<feature type="signal peptide" evidence="1">
    <location>
        <begin position="1"/>
        <end position="19"/>
    </location>
</feature>
<reference evidence="3" key="1">
    <citation type="submission" date="2015-08" db="EMBL/GenBank/DDBJ databases">
        <title>Vibrio galatheae sp. nov., a novel member of the Vibrionaceae family isolated from the Solomon Islands.</title>
        <authorList>
            <person name="Giubergia S."/>
            <person name="Machado H."/>
            <person name="Mateiu R.V."/>
            <person name="Gram L."/>
        </authorList>
    </citation>
    <scope>NUCLEOTIDE SEQUENCE [LARGE SCALE GENOMIC DNA]</scope>
    <source>
        <strain evidence="3">DSM 19134</strain>
    </source>
</reference>
<dbReference type="Proteomes" id="UP000037530">
    <property type="component" value="Unassembled WGS sequence"/>
</dbReference>
<evidence type="ECO:0000256" key="1">
    <source>
        <dbReference type="SAM" id="SignalP"/>
    </source>
</evidence>
<comment type="caution">
    <text evidence="2">The sequence shown here is derived from an EMBL/GenBank/DDBJ whole genome shotgun (WGS) entry which is preliminary data.</text>
</comment>